<dbReference type="AlphaFoldDB" id="A0A433XLS6"/>
<protein>
    <submittedName>
        <fullName evidence="2">Uncharacterized protein</fullName>
    </submittedName>
</protein>
<name>A0A433XLS6_9HYPH</name>
<feature type="transmembrane region" description="Helical" evidence="1">
    <location>
        <begin position="92"/>
        <end position="115"/>
    </location>
</feature>
<evidence type="ECO:0000313" key="2">
    <source>
        <dbReference type="EMBL" id="RUT35035.1"/>
    </source>
</evidence>
<keyword evidence="1" id="KW-1133">Transmembrane helix</keyword>
<keyword evidence="1" id="KW-0472">Membrane</keyword>
<feature type="transmembrane region" description="Helical" evidence="1">
    <location>
        <begin position="54"/>
        <end position="80"/>
    </location>
</feature>
<comment type="caution">
    <text evidence="2">The sequence shown here is derived from an EMBL/GenBank/DDBJ whole genome shotgun (WGS) entry which is preliminary data.</text>
</comment>
<evidence type="ECO:0000313" key="3">
    <source>
        <dbReference type="Proteomes" id="UP000281547"/>
    </source>
</evidence>
<dbReference type="RefSeq" id="WP_127187155.1">
    <property type="nucleotide sequence ID" value="NZ_RZNJ01000001.1"/>
</dbReference>
<dbReference type="EMBL" id="RZNJ01000001">
    <property type="protein sequence ID" value="RUT35035.1"/>
    <property type="molecule type" value="Genomic_DNA"/>
</dbReference>
<evidence type="ECO:0000256" key="1">
    <source>
        <dbReference type="SAM" id="Phobius"/>
    </source>
</evidence>
<organism evidence="2 3">
    <name type="scientific">Arsenicitalea aurantiaca</name>
    <dbReference type="NCBI Taxonomy" id="1783274"/>
    <lineage>
        <taxon>Bacteria</taxon>
        <taxon>Pseudomonadati</taxon>
        <taxon>Pseudomonadota</taxon>
        <taxon>Alphaproteobacteria</taxon>
        <taxon>Hyphomicrobiales</taxon>
        <taxon>Devosiaceae</taxon>
        <taxon>Arsenicitalea</taxon>
    </lineage>
</organism>
<keyword evidence="3" id="KW-1185">Reference proteome</keyword>
<sequence length="175" mass="18172">MQKDVADMVKAIASMFAFFAVATFLSLLGLDLLVRNGGGLPVIGGLSAHGYAEALGVLTGTGLYRLVGPVFLMASAIALALRSAYLDHMLQLIGKAAALLIAASLGLVAGHWGVLRLMQGRDIALDPFVPIVIAFALATIAGLFFRPENYRASTPVRVVLVGALALAAPITLAML</sequence>
<accession>A0A433XLS6</accession>
<proteinExistence type="predicted"/>
<feature type="transmembrane region" description="Helical" evidence="1">
    <location>
        <begin position="12"/>
        <end position="34"/>
    </location>
</feature>
<reference evidence="2 3" key="1">
    <citation type="journal article" date="2016" name="Int. J. Syst. Evol. Microbiol.">
        <title>Arsenicitalea aurantiaca gen. nov., sp. nov., a new member of the family Hyphomicrobiaceae, isolated from high-arsenic sediment.</title>
        <authorList>
            <person name="Mu Y."/>
            <person name="Zhou L."/>
            <person name="Zeng X.C."/>
            <person name="Liu L."/>
            <person name="Pan Y."/>
            <person name="Chen X."/>
            <person name="Wang J."/>
            <person name="Li S."/>
            <person name="Li W.J."/>
            <person name="Wang Y."/>
        </authorList>
    </citation>
    <scope>NUCLEOTIDE SEQUENCE [LARGE SCALE GENOMIC DNA]</scope>
    <source>
        <strain evidence="2 3">42-50</strain>
    </source>
</reference>
<dbReference type="Proteomes" id="UP000281547">
    <property type="component" value="Unassembled WGS sequence"/>
</dbReference>
<feature type="transmembrane region" description="Helical" evidence="1">
    <location>
        <begin position="127"/>
        <end position="145"/>
    </location>
</feature>
<feature type="transmembrane region" description="Helical" evidence="1">
    <location>
        <begin position="157"/>
        <end position="174"/>
    </location>
</feature>
<gene>
    <name evidence="2" type="ORF">EMQ25_03525</name>
</gene>
<keyword evidence="1" id="KW-0812">Transmembrane</keyword>